<dbReference type="AlphaFoldDB" id="A0A8E2ER84"/>
<keyword evidence="3" id="KW-1185">Reference proteome</keyword>
<feature type="chain" id="PRO_5034997030" evidence="1">
    <location>
        <begin position="18"/>
        <end position="405"/>
    </location>
</feature>
<evidence type="ECO:0000313" key="3">
    <source>
        <dbReference type="Proteomes" id="UP000250140"/>
    </source>
</evidence>
<evidence type="ECO:0000313" key="2">
    <source>
        <dbReference type="EMBL" id="OCL03336.1"/>
    </source>
</evidence>
<feature type="signal peptide" evidence="1">
    <location>
        <begin position="1"/>
        <end position="17"/>
    </location>
</feature>
<gene>
    <name evidence="2" type="ORF">AOQ84DRAFT_151178</name>
</gene>
<proteinExistence type="predicted"/>
<accession>A0A8E2ER84</accession>
<evidence type="ECO:0000256" key="1">
    <source>
        <dbReference type="SAM" id="SignalP"/>
    </source>
</evidence>
<dbReference type="PANTHER" id="PTHR36578">
    <property type="entry name" value="CHROMOSOME 15, WHOLE GENOME SHOTGUN SEQUENCE"/>
    <property type="match status" value="1"/>
</dbReference>
<dbReference type="EMBL" id="KV750759">
    <property type="protein sequence ID" value="OCL03336.1"/>
    <property type="molecule type" value="Genomic_DNA"/>
</dbReference>
<protein>
    <submittedName>
        <fullName evidence="2">Uncharacterized protein</fullName>
    </submittedName>
</protein>
<name>A0A8E2ER84_9PEZI</name>
<dbReference type="PANTHER" id="PTHR36578:SF2">
    <property type="entry name" value="PA14 DOMAIN-CONTAINING PROTEIN"/>
    <property type="match status" value="1"/>
</dbReference>
<dbReference type="OrthoDB" id="271448at2759"/>
<reference evidence="2 3" key="1">
    <citation type="journal article" date="2016" name="Nat. Commun.">
        <title>Ectomycorrhizal ecology is imprinted in the genome of the dominant symbiotic fungus Cenococcum geophilum.</title>
        <authorList>
            <consortium name="DOE Joint Genome Institute"/>
            <person name="Peter M."/>
            <person name="Kohler A."/>
            <person name="Ohm R.A."/>
            <person name="Kuo A."/>
            <person name="Krutzmann J."/>
            <person name="Morin E."/>
            <person name="Arend M."/>
            <person name="Barry K.W."/>
            <person name="Binder M."/>
            <person name="Choi C."/>
            <person name="Clum A."/>
            <person name="Copeland A."/>
            <person name="Grisel N."/>
            <person name="Haridas S."/>
            <person name="Kipfer T."/>
            <person name="LaButti K."/>
            <person name="Lindquist E."/>
            <person name="Lipzen A."/>
            <person name="Maire R."/>
            <person name="Meier B."/>
            <person name="Mihaltcheva S."/>
            <person name="Molinier V."/>
            <person name="Murat C."/>
            <person name="Poggeler S."/>
            <person name="Quandt C.A."/>
            <person name="Sperisen C."/>
            <person name="Tritt A."/>
            <person name="Tisserant E."/>
            <person name="Crous P.W."/>
            <person name="Henrissat B."/>
            <person name="Nehls U."/>
            <person name="Egli S."/>
            <person name="Spatafora J.W."/>
            <person name="Grigoriev I.V."/>
            <person name="Martin F.M."/>
        </authorList>
    </citation>
    <scope>NUCLEOTIDE SEQUENCE [LARGE SCALE GENOMIC DNA]</scope>
    <source>
        <strain evidence="2 3">CBS 207.34</strain>
    </source>
</reference>
<organism evidence="2 3">
    <name type="scientific">Glonium stellatum</name>
    <dbReference type="NCBI Taxonomy" id="574774"/>
    <lineage>
        <taxon>Eukaryota</taxon>
        <taxon>Fungi</taxon>
        <taxon>Dikarya</taxon>
        <taxon>Ascomycota</taxon>
        <taxon>Pezizomycotina</taxon>
        <taxon>Dothideomycetes</taxon>
        <taxon>Pleosporomycetidae</taxon>
        <taxon>Gloniales</taxon>
        <taxon>Gloniaceae</taxon>
        <taxon>Glonium</taxon>
    </lineage>
</organism>
<keyword evidence="1" id="KW-0732">Signal</keyword>
<dbReference type="Proteomes" id="UP000250140">
    <property type="component" value="Unassembled WGS sequence"/>
</dbReference>
<sequence>MRPTLALGFITLGLATAYPADVVPTEVAVLPELRALPTSGLNATSTIDESAPSSAPTLEARQNIDFDLVDSAPDPSIAPDDSANYNPTSALSSVIAEVSENPLPQRRRGIQRRDILVSTSPGYTNNVFLDSAAINAPLDCNNADTYMGAKIFTSGPFDSNLCAAACSAQSAYNLRHPPSTGKPKTCQFYNTYAMYKNGVYQGQYCSMYTESWAASYATNTGQYRGTDHYTISDSYMASNATNTGEVSCPSDIPYLSASGADFCTSYISYIPPTVLTTATSTPATAVVSSVTVIPTTVTEYSTTWATTQVTVTVTAGALKRDIQVRYQGVPTPASISTWSPSRISAACSAVATGDVTSTITQTAPTPFVTLVKTQTASFTQTIPVTKTTTTTKTVTVRYAGPLPSS</sequence>